<keyword evidence="2" id="KW-1003">Cell membrane</keyword>
<dbReference type="Proteomes" id="UP000003240">
    <property type="component" value="Unassembled WGS sequence"/>
</dbReference>
<dbReference type="eggNOG" id="COG2056">
    <property type="taxonomic scope" value="Bacteria"/>
</dbReference>
<feature type="domain" description="Putative Na+/H+ antiporter N-terminal" evidence="8">
    <location>
        <begin position="5"/>
        <end position="89"/>
    </location>
</feature>
<evidence type="ECO:0000256" key="6">
    <source>
        <dbReference type="SAM" id="Phobius"/>
    </source>
</evidence>
<sequence>MILLNPVVISVLVLCILCLLKLDVLLTLLVAAVVGGLAAGMSMSDTMGYLISGMGGSSETALSYILLGIFAAAMEHTGVAAIFAKKIGSMVKGNKTVLVWVLAGVACLSQNLIPVHIAFIPILIPPMLMLMNKLHLDRRAVACALQFGLKAPYITIPAGFGMIYHTIVANNITKNGLAVSNMEIWKVTWLIGTAMLIGLCVAVFWAYSKPREYNMDEDAVRKYEMEQNRETKLNRDHIVTLVGAVSTLGIQLYFGSLPLGALFGLAIMILFGAIKWKDIEKLVMTGMHIMAYIAFIMLVAEGFGNVLSKSGAIDQLVQFAVNVSGGSKLIASTAMVLTGLVIVTGLGTSFGTVPVLSVLYVPICMGMGYSVPATILLIAASAAIGDAGSPVSDTALGPTAGLSVDGQHDHIWDTCVPGFIYFNIPIALTAIIGSVMI</sequence>
<evidence type="ECO:0000256" key="3">
    <source>
        <dbReference type="ARBA" id="ARBA00022692"/>
    </source>
</evidence>
<dbReference type="InterPro" id="IPR032813">
    <property type="entry name" value="Na_H_antiport_N"/>
</dbReference>
<feature type="transmembrane region" description="Helical" evidence="6">
    <location>
        <begin position="12"/>
        <end position="41"/>
    </location>
</feature>
<dbReference type="STRING" id="1009370.ALO_07463"/>
<dbReference type="InterPro" id="IPR052576">
    <property type="entry name" value="AA_Transporter-Related"/>
</dbReference>
<reference evidence="9 10" key="1">
    <citation type="journal article" date="2011" name="EMBO J.">
        <title>Structural diversity of bacterial flagellar motors.</title>
        <authorList>
            <person name="Chen S."/>
            <person name="Beeby M."/>
            <person name="Murphy G.E."/>
            <person name="Leadbetter J.R."/>
            <person name="Hendrixson D.R."/>
            <person name="Briegel A."/>
            <person name="Li Z."/>
            <person name="Shi J."/>
            <person name="Tocheva E.I."/>
            <person name="Muller A."/>
            <person name="Dobro M.J."/>
            <person name="Jensen G.J."/>
        </authorList>
    </citation>
    <scope>NUCLEOTIDE SEQUENCE [LARGE SCALE GENOMIC DNA]</scope>
    <source>
        <strain evidence="9 10">DSM 6540</strain>
    </source>
</reference>
<feature type="transmembrane region" description="Helical" evidence="6">
    <location>
        <begin position="61"/>
        <end position="84"/>
    </location>
</feature>
<keyword evidence="4 6" id="KW-1133">Transmembrane helix</keyword>
<comment type="subcellular location">
    <subcellularLocation>
        <location evidence="1">Cell membrane</location>
        <topology evidence="1">Multi-pass membrane protein</topology>
    </subcellularLocation>
</comment>
<dbReference type="InterPro" id="IPR018461">
    <property type="entry name" value="Na/H_Antiport_NhaC-like_C"/>
</dbReference>
<evidence type="ECO:0000256" key="2">
    <source>
        <dbReference type="ARBA" id="ARBA00022475"/>
    </source>
</evidence>
<feature type="transmembrane region" description="Helical" evidence="6">
    <location>
        <begin position="289"/>
        <end position="307"/>
    </location>
</feature>
<evidence type="ECO:0000256" key="5">
    <source>
        <dbReference type="ARBA" id="ARBA00023136"/>
    </source>
</evidence>
<name>F7NHE7_9FIRM</name>
<evidence type="ECO:0000259" key="7">
    <source>
        <dbReference type="Pfam" id="PF03553"/>
    </source>
</evidence>
<evidence type="ECO:0000313" key="9">
    <source>
        <dbReference type="EMBL" id="EGO64494.1"/>
    </source>
</evidence>
<gene>
    <name evidence="9" type="ORF">ALO_07463</name>
</gene>
<feature type="transmembrane region" description="Helical" evidence="6">
    <location>
        <begin position="358"/>
        <end position="384"/>
    </location>
</feature>
<evidence type="ECO:0000259" key="8">
    <source>
        <dbReference type="Pfam" id="PF13726"/>
    </source>
</evidence>
<evidence type="ECO:0000256" key="1">
    <source>
        <dbReference type="ARBA" id="ARBA00004651"/>
    </source>
</evidence>
<organism evidence="9 10">
    <name type="scientific">Acetonema longum DSM 6540</name>
    <dbReference type="NCBI Taxonomy" id="1009370"/>
    <lineage>
        <taxon>Bacteria</taxon>
        <taxon>Bacillati</taxon>
        <taxon>Bacillota</taxon>
        <taxon>Negativicutes</taxon>
        <taxon>Acetonemataceae</taxon>
        <taxon>Acetonema</taxon>
    </lineage>
</organism>
<keyword evidence="5 6" id="KW-0472">Membrane</keyword>
<feature type="transmembrane region" description="Helical" evidence="6">
    <location>
        <begin position="260"/>
        <end position="277"/>
    </location>
</feature>
<protein>
    <submittedName>
        <fullName evidence="9">Na+/H+ antiporter NhaC</fullName>
    </submittedName>
</protein>
<dbReference type="PANTHER" id="PTHR37821:SF1">
    <property type="entry name" value="AMINO ACID TRANSPORTER YUIF-RELATED"/>
    <property type="match status" value="1"/>
</dbReference>
<dbReference type="OrthoDB" id="9772446at2"/>
<feature type="transmembrane region" description="Helical" evidence="6">
    <location>
        <begin position="187"/>
        <end position="207"/>
    </location>
</feature>
<dbReference type="EMBL" id="AFGF01000054">
    <property type="protein sequence ID" value="EGO64494.1"/>
    <property type="molecule type" value="Genomic_DNA"/>
</dbReference>
<keyword evidence="10" id="KW-1185">Reference proteome</keyword>
<dbReference type="GO" id="GO:0005886">
    <property type="term" value="C:plasma membrane"/>
    <property type="evidence" value="ECO:0007669"/>
    <property type="project" value="UniProtKB-SubCell"/>
</dbReference>
<proteinExistence type="predicted"/>
<evidence type="ECO:0000256" key="4">
    <source>
        <dbReference type="ARBA" id="ARBA00022989"/>
    </source>
</evidence>
<feature type="transmembrane region" description="Helical" evidence="6">
    <location>
        <begin position="96"/>
        <end position="124"/>
    </location>
</feature>
<dbReference type="Pfam" id="PF13726">
    <property type="entry name" value="Na_H_antiport_2"/>
    <property type="match status" value="1"/>
</dbReference>
<dbReference type="Pfam" id="PF03553">
    <property type="entry name" value="Na_H_antiporter"/>
    <property type="match status" value="1"/>
</dbReference>
<keyword evidence="3 6" id="KW-0812">Transmembrane</keyword>
<accession>F7NHE7</accession>
<feature type="transmembrane region" description="Helical" evidence="6">
    <location>
        <begin position="418"/>
        <end position="436"/>
    </location>
</feature>
<feature type="transmembrane region" description="Helical" evidence="6">
    <location>
        <begin position="327"/>
        <end position="346"/>
    </location>
</feature>
<dbReference type="RefSeq" id="WP_004094245.1">
    <property type="nucleotide sequence ID" value="NZ_AFGF01000054.1"/>
</dbReference>
<feature type="domain" description="Na+/H+ antiporter NhaC-like C-terminal" evidence="7">
    <location>
        <begin position="147"/>
        <end position="428"/>
    </location>
</feature>
<dbReference type="AlphaFoldDB" id="F7NHE7"/>
<evidence type="ECO:0000313" key="10">
    <source>
        <dbReference type="Proteomes" id="UP000003240"/>
    </source>
</evidence>
<comment type="caution">
    <text evidence="9">The sequence shown here is derived from an EMBL/GenBank/DDBJ whole genome shotgun (WGS) entry which is preliminary data.</text>
</comment>
<dbReference type="PANTHER" id="PTHR37821">
    <property type="entry name" value="AMINO ACID TRANSPORTER YUIF-RELATED"/>
    <property type="match status" value="1"/>
</dbReference>